<dbReference type="InterPro" id="IPR032774">
    <property type="entry name" value="WG_beta_rep"/>
</dbReference>
<dbReference type="OrthoDB" id="210273at2"/>
<dbReference type="Pfam" id="PF11738">
    <property type="entry name" value="DUF3298"/>
    <property type="match status" value="1"/>
</dbReference>
<dbReference type="PANTHER" id="PTHR37841">
    <property type="entry name" value="GLR2918 PROTEIN"/>
    <property type="match status" value="1"/>
</dbReference>
<dbReference type="STRING" id="84022.CACET_c11790"/>
<sequence>MFLDSKELRGRERFSGAGLYPAAITEVGGTKWGYIDRSGKFFIQPTFDAAEDFQDNGLAIVTKDCLSGIIDITGCYIVEPKYDNISAYSEGRAVVWEKGLAKMIDEKGKEIFQTEGSIGAMKENRAWLNKNIDDSSWLGGYVDRDGNVIVSPQYSATGDFKCGKAVVELKNSQGYAIIDLDGKILNTFNYAFVGDLGNGLLPYKETTDGKFGFIDEKGKVIISPQFDGAQPFENCRAVVVNYKDYWPYYGLIDTRGNQVIPLKYNEVKFIGEGRVAVGIPLSRESSFAGSKCAIADLNGKFVTDFLYTYITEYKRGYLSVSDGVTTFFIDKYGRRALELPRVEGEGTLSFIDDLIKVNIDNRTAYLDLSGEIVWKQSKDVVLNHQYVVRSIKYKPRRDYIVYYPQIEGMKDREAQRKVNKRLKEMSLSKGMDGEDFEYSYDSDFTVTFFKKDLVIIEISGYLYPYGAAHGMPSRVYAHIDLKTGKFYELTDLFKKDSDYVKVLSDIIKQQIIQQGEDSPVWLDEYKGIKPDQPFFITEDALNIYFLPYEIAPYAAGFPTFTIPFKEIMSLIDVKGAFWQSFH</sequence>
<dbReference type="RefSeq" id="WP_044825414.1">
    <property type="nucleotide sequence ID" value="NZ_CP009687.1"/>
</dbReference>
<accession>A0A0G3WB38</accession>
<proteinExistence type="predicted"/>
<dbReference type="InterPro" id="IPR037126">
    <property type="entry name" value="PdaC/RsiV-like_sf"/>
</dbReference>
<dbReference type="PATRIC" id="fig|84022.6.peg.1161"/>
<dbReference type="Proteomes" id="UP000035704">
    <property type="component" value="Chromosome"/>
</dbReference>
<dbReference type="InterPro" id="IPR021729">
    <property type="entry name" value="DUF3298"/>
</dbReference>
<evidence type="ECO:0000313" key="3">
    <source>
        <dbReference type="Proteomes" id="UP000035704"/>
    </source>
</evidence>
<evidence type="ECO:0000259" key="1">
    <source>
        <dbReference type="Pfam" id="PF11738"/>
    </source>
</evidence>
<feature type="domain" description="DUF3298" evidence="1">
    <location>
        <begin position="491"/>
        <end position="565"/>
    </location>
</feature>
<dbReference type="KEGG" id="cace:CACET_c11790"/>
<reference evidence="2 3" key="1">
    <citation type="submission" date="2014-10" db="EMBL/GenBank/DDBJ databases">
        <title>Genome sequence of Clostridium aceticum DSM 1496.</title>
        <authorList>
            <person name="Poehlein A."/>
            <person name="Schiel-Bengelsdorf B."/>
            <person name="Gottschalk G."/>
            <person name="Duerre P."/>
            <person name="Daniel R."/>
        </authorList>
    </citation>
    <scope>NUCLEOTIDE SEQUENCE [LARGE SCALE GENOMIC DNA]</scope>
    <source>
        <strain evidence="2 3">DSM 1496</strain>
    </source>
</reference>
<dbReference type="Gene3D" id="3.90.640.20">
    <property type="entry name" value="Heat-shock cognate protein, ATPase"/>
    <property type="match status" value="1"/>
</dbReference>
<dbReference type="PANTHER" id="PTHR37841:SF1">
    <property type="entry name" value="DUF3298 DOMAIN-CONTAINING PROTEIN"/>
    <property type="match status" value="1"/>
</dbReference>
<name>A0A0G3WB38_9CLOT</name>
<keyword evidence="3" id="KW-1185">Reference proteome</keyword>
<evidence type="ECO:0000313" key="2">
    <source>
        <dbReference type="EMBL" id="AKL94644.1"/>
    </source>
</evidence>
<organism evidence="2 3">
    <name type="scientific">Clostridium aceticum</name>
    <dbReference type="NCBI Taxonomy" id="84022"/>
    <lineage>
        <taxon>Bacteria</taxon>
        <taxon>Bacillati</taxon>
        <taxon>Bacillota</taxon>
        <taxon>Clostridia</taxon>
        <taxon>Eubacteriales</taxon>
        <taxon>Clostridiaceae</taxon>
        <taxon>Clostridium</taxon>
    </lineage>
</organism>
<dbReference type="Pfam" id="PF14903">
    <property type="entry name" value="WG_beta_rep"/>
    <property type="match status" value="5"/>
</dbReference>
<dbReference type="Gene3D" id="3.30.565.40">
    <property type="entry name" value="Fervidobacterium nodosum Rt17-B1 like"/>
    <property type="match status" value="1"/>
</dbReference>
<protein>
    <recommendedName>
        <fullName evidence="1">DUF3298 domain-containing protein</fullName>
    </recommendedName>
</protein>
<dbReference type="EMBL" id="CP009687">
    <property type="protein sequence ID" value="AKL94644.1"/>
    <property type="molecule type" value="Genomic_DNA"/>
</dbReference>
<gene>
    <name evidence="2" type="ORF">CACET_c11790</name>
</gene>
<dbReference type="AlphaFoldDB" id="A0A0G3WB38"/>